<feature type="region of interest" description="Disordered" evidence="1">
    <location>
        <begin position="76"/>
        <end position="99"/>
    </location>
</feature>
<dbReference type="Gene3D" id="1.10.287.1060">
    <property type="entry name" value="ESAT-6-like"/>
    <property type="match status" value="1"/>
</dbReference>
<dbReference type="Proteomes" id="UP000466931">
    <property type="component" value="Chromosome"/>
</dbReference>
<accession>A0A7I7Y3J8</accession>
<proteinExistence type="predicted"/>
<dbReference type="AlphaFoldDB" id="A0A7I7Y3J8"/>
<name>A0A7I7Y3J8_9MYCO</name>
<keyword evidence="3" id="KW-1185">Reference proteome</keyword>
<sequence length="256" mass="26632">MGMVGADVDQLRVLARTLRQAADRLESASGAVSRQLSGVGWAGPDAEQYRSQWQGESQGLLSSATAALRETANAVERNAADQDQTSRADGGGAPTSLGLPPSLMHVLPYPIGGVPEDNPLVDIRDFLKSNALWPITWAALFGGLDGVAALPLLDALGLAADNRIDDGEKMLEAANSATDVAGGLLKSQATPVGYLSGVALSQWGDVLTAAARADFSESALRTTVDYLADDPGGAFEAARDAVVGYVPKLFSNLLPW</sequence>
<protein>
    <recommendedName>
        <fullName evidence="4">WXG100 family type VII secretion target</fullName>
    </recommendedName>
</protein>
<gene>
    <name evidence="2" type="ORF">MCNF_45090</name>
</gene>
<evidence type="ECO:0000256" key="1">
    <source>
        <dbReference type="SAM" id="MobiDB-lite"/>
    </source>
</evidence>
<reference evidence="2" key="2">
    <citation type="submission" date="2020-02" db="EMBL/GenBank/DDBJ databases">
        <authorList>
            <person name="Matsumoto Y."/>
            <person name="Motooka D."/>
            <person name="Nakamura S."/>
        </authorList>
    </citation>
    <scope>NUCLEOTIDE SEQUENCE</scope>
    <source>
        <strain evidence="2">JCM 13671</strain>
    </source>
</reference>
<dbReference type="OrthoDB" id="4617536at2"/>
<evidence type="ECO:0000313" key="2">
    <source>
        <dbReference type="EMBL" id="BBZ35904.1"/>
    </source>
</evidence>
<evidence type="ECO:0008006" key="4">
    <source>
        <dbReference type="Google" id="ProtNLM"/>
    </source>
</evidence>
<evidence type="ECO:0000313" key="3">
    <source>
        <dbReference type="Proteomes" id="UP000466931"/>
    </source>
</evidence>
<dbReference type="RefSeq" id="WP_133057826.1">
    <property type="nucleotide sequence ID" value="NZ_AP022612.1"/>
</dbReference>
<reference evidence="2" key="1">
    <citation type="journal article" date="2019" name="Emerg. Microbes Infect.">
        <title>Comprehensive subspecies identification of 175 nontuberculous mycobacteria species based on 7547 genomic profiles.</title>
        <authorList>
            <person name="Matsumoto Y."/>
            <person name="Kinjo T."/>
            <person name="Motooka D."/>
            <person name="Nabeya D."/>
            <person name="Jung N."/>
            <person name="Uechi K."/>
            <person name="Horii T."/>
            <person name="Iida T."/>
            <person name="Fujita J."/>
            <person name="Nakamura S."/>
        </authorList>
    </citation>
    <scope>NUCLEOTIDE SEQUENCE [LARGE SCALE GENOMIC DNA]</scope>
    <source>
        <strain evidence="2">JCM 13671</strain>
    </source>
</reference>
<organism evidence="2 3">
    <name type="scientific">Mycolicibacterium confluentis</name>
    <dbReference type="NCBI Taxonomy" id="28047"/>
    <lineage>
        <taxon>Bacteria</taxon>
        <taxon>Bacillati</taxon>
        <taxon>Actinomycetota</taxon>
        <taxon>Actinomycetes</taxon>
        <taxon>Mycobacteriales</taxon>
        <taxon>Mycobacteriaceae</taxon>
        <taxon>Mycolicibacterium</taxon>
    </lineage>
</organism>
<dbReference type="EMBL" id="AP022612">
    <property type="protein sequence ID" value="BBZ35904.1"/>
    <property type="molecule type" value="Genomic_DNA"/>
</dbReference>